<dbReference type="EMBL" id="JAUJYN010000011">
    <property type="protein sequence ID" value="KAK1260186.1"/>
    <property type="molecule type" value="Genomic_DNA"/>
</dbReference>
<dbReference type="GO" id="GO:0004672">
    <property type="term" value="F:protein kinase activity"/>
    <property type="evidence" value="ECO:0007669"/>
    <property type="project" value="InterPro"/>
</dbReference>
<dbReference type="InterPro" id="IPR000719">
    <property type="entry name" value="Prot_kinase_dom"/>
</dbReference>
<keyword evidence="4" id="KW-0067">ATP-binding</keyword>
<protein>
    <submittedName>
        <fullName evidence="6">LRR receptor-like serine/threonine-protein kinase</fullName>
    </submittedName>
</protein>
<name>A0AAV9A7W4_ACOGR</name>
<organism evidence="6 7">
    <name type="scientific">Acorus gramineus</name>
    <name type="common">Dwarf sweet flag</name>
    <dbReference type="NCBI Taxonomy" id="55184"/>
    <lineage>
        <taxon>Eukaryota</taxon>
        <taxon>Viridiplantae</taxon>
        <taxon>Streptophyta</taxon>
        <taxon>Embryophyta</taxon>
        <taxon>Tracheophyta</taxon>
        <taxon>Spermatophyta</taxon>
        <taxon>Magnoliopsida</taxon>
        <taxon>Liliopsida</taxon>
        <taxon>Acoraceae</taxon>
        <taxon>Acorus</taxon>
    </lineage>
</organism>
<keyword evidence="3 6" id="KW-0418">Kinase</keyword>
<keyword evidence="2" id="KW-0547">Nucleotide-binding</keyword>
<dbReference type="Proteomes" id="UP001179952">
    <property type="component" value="Unassembled WGS sequence"/>
</dbReference>
<keyword evidence="6" id="KW-0675">Receptor</keyword>
<dbReference type="SUPFAM" id="SSF56112">
    <property type="entry name" value="Protein kinase-like (PK-like)"/>
    <property type="match status" value="1"/>
</dbReference>
<keyword evidence="7" id="KW-1185">Reference proteome</keyword>
<dbReference type="Gene3D" id="3.30.200.20">
    <property type="entry name" value="Phosphorylase Kinase, domain 1"/>
    <property type="match status" value="1"/>
</dbReference>
<evidence type="ECO:0000256" key="3">
    <source>
        <dbReference type="ARBA" id="ARBA00022777"/>
    </source>
</evidence>
<dbReference type="GO" id="GO:0005524">
    <property type="term" value="F:ATP binding"/>
    <property type="evidence" value="ECO:0007669"/>
    <property type="project" value="UniProtKB-KW"/>
</dbReference>
<dbReference type="PROSITE" id="PS50011">
    <property type="entry name" value="PROTEIN_KINASE_DOM"/>
    <property type="match status" value="1"/>
</dbReference>
<evidence type="ECO:0000313" key="7">
    <source>
        <dbReference type="Proteomes" id="UP001179952"/>
    </source>
</evidence>
<evidence type="ECO:0000256" key="4">
    <source>
        <dbReference type="ARBA" id="ARBA00022840"/>
    </source>
</evidence>
<comment type="caution">
    <text evidence="6">The sequence shown here is derived from an EMBL/GenBank/DDBJ whole genome shotgun (WGS) entry which is preliminary data.</text>
</comment>
<keyword evidence="1" id="KW-0808">Transferase</keyword>
<dbReference type="InterPro" id="IPR052059">
    <property type="entry name" value="CR_Ser/Thr_kinase"/>
</dbReference>
<feature type="domain" description="Protein kinase" evidence="5">
    <location>
        <begin position="46"/>
        <end position="134"/>
    </location>
</feature>
<evidence type="ECO:0000259" key="5">
    <source>
        <dbReference type="PROSITE" id="PS50011"/>
    </source>
</evidence>
<dbReference type="PANTHER" id="PTHR47973">
    <property type="entry name" value="CYSTEINE-RICH RECEPTOR-LIKE PROTEIN KINASE 3"/>
    <property type="match status" value="1"/>
</dbReference>
<dbReference type="AlphaFoldDB" id="A0AAV9A7W4"/>
<evidence type="ECO:0000256" key="1">
    <source>
        <dbReference type="ARBA" id="ARBA00022679"/>
    </source>
</evidence>
<sequence>MSCFNCLFTRGESSPSGTVETEEEFSGVLNVRTYSYKELKHATDDFSQHNKIGEGGFGFVYKETVCLTDEMLVNAQGRLKDGTIVAIKVLAAESRQGVREFLTEINVLEDRTPVHARQSKAPPIHVDHYEISDR</sequence>
<reference evidence="6" key="2">
    <citation type="submission" date="2023-06" db="EMBL/GenBank/DDBJ databases">
        <authorList>
            <person name="Ma L."/>
            <person name="Liu K.-W."/>
            <person name="Li Z."/>
            <person name="Hsiao Y.-Y."/>
            <person name="Qi Y."/>
            <person name="Fu T."/>
            <person name="Tang G."/>
            <person name="Zhang D."/>
            <person name="Sun W.-H."/>
            <person name="Liu D.-K."/>
            <person name="Li Y."/>
            <person name="Chen G.-Z."/>
            <person name="Liu X.-D."/>
            <person name="Liao X.-Y."/>
            <person name="Jiang Y.-T."/>
            <person name="Yu X."/>
            <person name="Hao Y."/>
            <person name="Huang J."/>
            <person name="Zhao X.-W."/>
            <person name="Ke S."/>
            <person name="Chen Y.-Y."/>
            <person name="Wu W.-L."/>
            <person name="Hsu J.-L."/>
            <person name="Lin Y.-F."/>
            <person name="Huang M.-D."/>
            <person name="Li C.-Y."/>
            <person name="Huang L."/>
            <person name="Wang Z.-W."/>
            <person name="Zhao X."/>
            <person name="Zhong W.-Y."/>
            <person name="Peng D.-H."/>
            <person name="Ahmad S."/>
            <person name="Lan S."/>
            <person name="Zhang J.-S."/>
            <person name="Tsai W.-C."/>
            <person name="Van De Peer Y."/>
            <person name="Liu Z.-J."/>
        </authorList>
    </citation>
    <scope>NUCLEOTIDE SEQUENCE</scope>
    <source>
        <strain evidence="6">SCP</strain>
        <tissue evidence="6">Leaves</tissue>
    </source>
</reference>
<gene>
    <name evidence="6" type="ORF">QJS04_geneDACA023436</name>
</gene>
<dbReference type="InterPro" id="IPR011009">
    <property type="entry name" value="Kinase-like_dom_sf"/>
</dbReference>
<proteinExistence type="predicted"/>
<reference evidence="6" key="1">
    <citation type="journal article" date="2023" name="Nat. Commun.">
        <title>Diploid and tetraploid genomes of Acorus and the evolution of monocots.</title>
        <authorList>
            <person name="Ma L."/>
            <person name="Liu K.W."/>
            <person name="Li Z."/>
            <person name="Hsiao Y.Y."/>
            <person name="Qi Y."/>
            <person name="Fu T."/>
            <person name="Tang G.D."/>
            <person name="Zhang D."/>
            <person name="Sun W.H."/>
            <person name="Liu D.K."/>
            <person name="Li Y."/>
            <person name="Chen G.Z."/>
            <person name="Liu X.D."/>
            <person name="Liao X.Y."/>
            <person name="Jiang Y.T."/>
            <person name="Yu X."/>
            <person name="Hao Y."/>
            <person name="Huang J."/>
            <person name="Zhao X.W."/>
            <person name="Ke S."/>
            <person name="Chen Y.Y."/>
            <person name="Wu W.L."/>
            <person name="Hsu J.L."/>
            <person name="Lin Y.F."/>
            <person name="Huang M.D."/>
            <person name="Li C.Y."/>
            <person name="Huang L."/>
            <person name="Wang Z.W."/>
            <person name="Zhao X."/>
            <person name="Zhong W.Y."/>
            <person name="Peng D.H."/>
            <person name="Ahmad S."/>
            <person name="Lan S."/>
            <person name="Zhang J.S."/>
            <person name="Tsai W.C."/>
            <person name="Van de Peer Y."/>
            <person name="Liu Z.J."/>
        </authorList>
    </citation>
    <scope>NUCLEOTIDE SEQUENCE</scope>
    <source>
        <strain evidence="6">SCP</strain>
    </source>
</reference>
<evidence type="ECO:0000256" key="2">
    <source>
        <dbReference type="ARBA" id="ARBA00022741"/>
    </source>
</evidence>
<accession>A0AAV9A7W4</accession>
<evidence type="ECO:0000313" key="6">
    <source>
        <dbReference type="EMBL" id="KAK1260186.1"/>
    </source>
</evidence>